<accession>X1W148</accession>
<name>X1W148_9ZZZZ</name>
<evidence type="ECO:0000313" key="1">
    <source>
        <dbReference type="EMBL" id="GAJ21330.1"/>
    </source>
</evidence>
<organism evidence="1">
    <name type="scientific">marine sediment metagenome</name>
    <dbReference type="NCBI Taxonomy" id="412755"/>
    <lineage>
        <taxon>unclassified sequences</taxon>
        <taxon>metagenomes</taxon>
        <taxon>ecological metagenomes</taxon>
    </lineage>
</organism>
<gene>
    <name evidence="1" type="ORF">S12H4_60216</name>
</gene>
<comment type="caution">
    <text evidence="1">The sequence shown here is derived from an EMBL/GenBank/DDBJ whole genome shotgun (WGS) entry which is preliminary data.</text>
</comment>
<feature type="non-terminal residue" evidence="1">
    <location>
        <position position="1"/>
    </location>
</feature>
<proteinExistence type="predicted"/>
<reference evidence="1" key="1">
    <citation type="journal article" date="2014" name="Front. Microbiol.">
        <title>High frequency of phylogenetically diverse reductive dehalogenase-homologous genes in deep subseafloor sedimentary metagenomes.</title>
        <authorList>
            <person name="Kawai M."/>
            <person name="Futagami T."/>
            <person name="Toyoda A."/>
            <person name="Takaki Y."/>
            <person name="Nishi S."/>
            <person name="Hori S."/>
            <person name="Arai W."/>
            <person name="Tsubouchi T."/>
            <person name="Morono Y."/>
            <person name="Uchiyama I."/>
            <person name="Ito T."/>
            <person name="Fujiyama A."/>
            <person name="Inagaki F."/>
            <person name="Takami H."/>
        </authorList>
    </citation>
    <scope>NUCLEOTIDE SEQUENCE</scope>
    <source>
        <strain evidence="1">Expedition CK06-06</strain>
    </source>
</reference>
<dbReference type="AlphaFoldDB" id="X1W148"/>
<protein>
    <submittedName>
        <fullName evidence="1">Uncharacterized protein</fullName>
    </submittedName>
</protein>
<sequence length="135" mass="16133">LAKKVLDNYWAKLIIDLRARNLKYKIYVQRKKAAVFTHSQEFESHIQKGLRADIRFFPRRAGIFSNKGFEGHEAWKWIYENSGVAIIDHCFRTKPYGFGEDDWLMISRDKAKNLRDWRSKIMKDNYPIQNLNCFS</sequence>
<dbReference type="EMBL" id="BARW01039573">
    <property type="protein sequence ID" value="GAJ21330.1"/>
    <property type="molecule type" value="Genomic_DNA"/>
</dbReference>